<accession>A0ABV9GJ82</accession>
<dbReference type="PANTHER" id="PTHR45277">
    <property type="entry name" value="EXPRESSED PROTEIN"/>
    <property type="match status" value="1"/>
</dbReference>
<evidence type="ECO:0000259" key="2">
    <source>
        <dbReference type="Pfam" id="PF13649"/>
    </source>
</evidence>
<sequence length="243" mass="27239">MNKKNVNYGIDAPVVIRILSIIGVICLFLSILSIVMINDDWLWLGGVIGALFLLGFLLCSLEASYMFWSSKVGKFRERDILLDMVNLQGDEMVLDVGCGRGILLIGAARRLQSGRAVGLDIWNIKDQSGNHPDQTRMNAAAEGVVDRIELVTGDMRDMPFDDDIFDVVISSLAIHNIKSSEERKKALTEILRVLKPGGRFAILDFQHTEEYKNVLAFLKVRHVKRVGPHLRMFPPVHIVIGEK</sequence>
<dbReference type="InterPro" id="IPR029063">
    <property type="entry name" value="SAM-dependent_MTases_sf"/>
</dbReference>
<dbReference type="CDD" id="cd02440">
    <property type="entry name" value="AdoMet_MTases"/>
    <property type="match status" value="1"/>
</dbReference>
<dbReference type="GO" id="GO:0032259">
    <property type="term" value="P:methylation"/>
    <property type="evidence" value="ECO:0007669"/>
    <property type="project" value="UniProtKB-KW"/>
</dbReference>
<comment type="caution">
    <text evidence="3">The sequence shown here is derived from an EMBL/GenBank/DDBJ whole genome shotgun (WGS) entry which is preliminary data.</text>
</comment>
<keyword evidence="1" id="KW-0472">Membrane</keyword>
<organism evidence="3 4">
    <name type="scientific">Camelliibacillus cellulosilyticus</name>
    <dbReference type="NCBI Taxonomy" id="2174486"/>
    <lineage>
        <taxon>Bacteria</taxon>
        <taxon>Bacillati</taxon>
        <taxon>Bacillota</taxon>
        <taxon>Bacilli</taxon>
        <taxon>Bacillales</taxon>
        <taxon>Sporolactobacillaceae</taxon>
        <taxon>Camelliibacillus</taxon>
    </lineage>
</organism>
<dbReference type="EMBL" id="JBHSFW010000001">
    <property type="protein sequence ID" value="MFC4617604.1"/>
    <property type="molecule type" value="Genomic_DNA"/>
</dbReference>
<feature type="transmembrane region" description="Helical" evidence="1">
    <location>
        <begin position="41"/>
        <end position="68"/>
    </location>
</feature>
<feature type="domain" description="Methyltransferase" evidence="2">
    <location>
        <begin position="93"/>
        <end position="198"/>
    </location>
</feature>
<dbReference type="Gene3D" id="3.40.50.150">
    <property type="entry name" value="Vaccinia Virus protein VP39"/>
    <property type="match status" value="1"/>
</dbReference>
<keyword evidence="1" id="KW-1133">Transmembrane helix</keyword>
<evidence type="ECO:0000256" key="1">
    <source>
        <dbReference type="SAM" id="Phobius"/>
    </source>
</evidence>
<dbReference type="Proteomes" id="UP001596022">
    <property type="component" value="Unassembled WGS sequence"/>
</dbReference>
<keyword evidence="3" id="KW-0808">Transferase</keyword>
<dbReference type="InterPro" id="IPR041698">
    <property type="entry name" value="Methyltransf_25"/>
</dbReference>
<keyword evidence="3" id="KW-0489">Methyltransferase</keyword>
<dbReference type="SUPFAM" id="SSF53335">
    <property type="entry name" value="S-adenosyl-L-methionine-dependent methyltransferases"/>
    <property type="match status" value="1"/>
</dbReference>
<keyword evidence="1" id="KW-0812">Transmembrane</keyword>
<proteinExistence type="predicted"/>
<gene>
    <name evidence="3" type="ORF">ACFO4N_02540</name>
</gene>
<dbReference type="PANTHER" id="PTHR45277:SF1">
    <property type="entry name" value="EXPRESSED PROTEIN"/>
    <property type="match status" value="1"/>
</dbReference>
<evidence type="ECO:0000313" key="3">
    <source>
        <dbReference type="EMBL" id="MFC4617604.1"/>
    </source>
</evidence>
<reference evidence="4" key="1">
    <citation type="journal article" date="2019" name="Int. J. Syst. Evol. Microbiol.">
        <title>The Global Catalogue of Microorganisms (GCM) 10K type strain sequencing project: providing services to taxonomists for standard genome sequencing and annotation.</title>
        <authorList>
            <consortium name="The Broad Institute Genomics Platform"/>
            <consortium name="The Broad Institute Genome Sequencing Center for Infectious Disease"/>
            <person name="Wu L."/>
            <person name="Ma J."/>
        </authorList>
    </citation>
    <scope>NUCLEOTIDE SEQUENCE [LARGE SCALE GENOMIC DNA]</scope>
    <source>
        <strain evidence="4">CGMCC 1.16306</strain>
    </source>
</reference>
<dbReference type="RefSeq" id="WP_376844637.1">
    <property type="nucleotide sequence ID" value="NZ_JBHSFW010000001.1"/>
</dbReference>
<name>A0ABV9GJ82_9BACL</name>
<dbReference type="Pfam" id="PF13649">
    <property type="entry name" value="Methyltransf_25"/>
    <property type="match status" value="1"/>
</dbReference>
<feature type="transmembrane region" description="Helical" evidence="1">
    <location>
        <begin position="12"/>
        <end position="35"/>
    </location>
</feature>
<protein>
    <submittedName>
        <fullName evidence="3">Class I SAM-dependent methyltransferase</fullName>
        <ecNumber evidence="3">2.1.1.-</ecNumber>
    </submittedName>
</protein>
<dbReference type="EC" id="2.1.1.-" evidence="3"/>
<keyword evidence="4" id="KW-1185">Reference proteome</keyword>
<evidence type="ECO:0000313" key="4">
    <source>
        <dbReference type="Proteomes" id="UP001596022"/>
    </source>
</evidence>
<dbReference type="GO" id="GO:0008168">
    <property type="term" value="F:methyltransferase activity"/>
    <property type="evidence" value="ECO:0007669"/>
    <property type="project" value="UniProtKB-KW"/>
</dbReference>